<dbReference type="Pfam" id="PF13177">
    <property type="entry name" value="DNA_pol3_delta2"/>
    <property type="match status" value="1"/>
</dbReference>
<dbReference type="EMBL" id="AP012547">
    <property type="protein sequence ID" value="BAO29642.1"/>
    <property type="molecule type" value="Genomic_DNA"/>
</dbReference>
<dbReference type="Proteomes" id="UP000031637">
    <property type="component" value="Chromosome"/>
</dbReference>
<evidence type="ECO:0000313" key="3">
    <source>
        <dbReference type="Proteomes" id="UP000031637"/>
    </source>
</evidence>
<dbReference type="RefSeq" id="WP_041098749.1">
    <property type="nucleotide sequence ID" value="NZ_AP012547.1"/>
</dbReference>
<dbReference type="PANTHER" id="PTHR11669:SF8">
    <property type="entry name" value="DNA POLYMERASE III SUBUNIT DELTA"/>
    <property type="match status" value="1"/>
</dbReference>
<protein>
    <submittedName>
        <fullName evidence="2">DNA polymerase III subunit delta</fullName>
    </submittedName>
</protein>
<dbReference type="KEGG" id="shd:SUTH_01850"/>
<accession>W0SFA2</accession>
<dbReference type="GO" id="GO:0008408">
    <property type="term" value="F:3'-5' exonuclease activity"/>
    <property type="evidence" value="ECO:0007669"/>
    <property type="project" value="InterPro"/>
</dbReference>
<proteinExistence type="predicted"/>
<reference evidence="2 3" key="1">
    <citation type="journal article" date="2014" name="Syst. Appl. Microbiol.">
        <title>Complete genomes of freshwater sulfur oxidizers Sulfuricella denitrificans skB26 and Sulfuritalea hydrogenivorans sk43H: genetic insights into the sulfur oxidation pathway of betaproteobacteria.</title>
        <authorList>
            <person name="Watanabe T."/>
            <person name="Kojima H."/>
            <person name="Fukui M."/>
        </authorList>
    </citation>
    <scope>NUCLEOTIDE SEQUENCE [LARGE SCALE GENOMIC DNA]</scope>
    <source>
        <strain evidence="2">DSM22779</strain>
    </source>
</reference>
<dbReference type="Gene3D" id="3.40.50.300">
    <property type="entry name" value="P-loop containing nucleotide triphosphate hydrolases"/>
    <property type="match status" value="1"/>
</dbReference>
<dbReference type="NCBIfam" id="TIGR00678">
    <property type="entry name" value="holB"/>
    <property type="match status" value="1"/>
</dbReference>
<dbReference type="SMART" id="SM00382">
    <property type="entry name" value="AAA"/>
    <property type="match status" value="1"/>
</dbReference>
<dbReference type="AlphaFoldDB" id="W0SFA2"/>
<sequence>MQHFDLNQLQWNNTVREQLLGQGLARLPHAVLLVGPAGVGKTAFSEQLAALLLCESMSPELSACDQCQACRWLDAGNHPDFRRVAPDGDEEPEEGVVEKTKKRSAANIKIDQIRELEAFVFVGSHRDGNRVVLITEADAMNPAAANALLKILEEPPSSVYFILVSSKTKSLLPTIRSRCRVIPFGPPDAAAAAAWLAGAGLEKQAARYLNLAGGAPMRVAQWKEQGQLAPIDALVESLVSPPADPIALAARWDGLLKGDGVFRMENLVEGVQRWLFDLAQERLAGEVRYHGGWPRPKGVQNLNPNALLAAWREINQCRRSARHPLNQLLFLENLAAHFLRALRPVA</sequence>
<dbReference type="STRING" id="1223802.SUTH_01850"/>
<feature type="domain" description="AAA+ ATPase" evidence="1">
    <location>
        <begin position="27"/>
        <end position="188"/>
    </location>
</feature>
<dbReference type="GO" id="GO:0009360">
    <property type="term" value="C:DNA polymerase III complex"/>
    <property type="evidence" value="ECO:0007669"/>
    <property type="project" value="TreeGrafter"/>
</dbReference>
<dbReference type="HOGENOM" id="CLU_006229_4_3_4"/>
<keyword evidence="3" id="KW-1185">Reference proteome</keyword>
<dbReference type="OrthoDB" id="9811073at2"/>
<dbReference type="SUPFAM" id="SSF52540">
    <property type="entry name" value="P-loop containing nucleoside triphosphate hydrolases"/>
    <property type="match status" value="1"/>
</dbReference>
<evidence type="ECO:0000259" key="1">
    <source>
        <dbReference type="SMART" id="SM00382"/>
    </source>
</evidence>
<dbReference type="InterPro" id="IPR050238">
    <property type="entry name" value="DNA_Rep/Repair_Clamp_Loader"/>
</dbReference>
<dbReference type="InterPro" id="IPR003593">
    <property type="entry name" value="AAA+_ATPase"/>
</dbReference>
<gene>
    <name evidence="2" type="ORF">SUTH_01850</name>
</gene>
<dbReference type="PANTHER" id="PTHR11669">
    <property type="entry name" value="REPLICATION FACTOR C / DNA POLYMERASE III GAMMA-TAU SUBUNIT"/>
    <property type="match status" value="1"/>
</dbReference>
<organism evidence="2 3">
    <name type="scientific">Sulfuritalea hydrogenivorans sk43H</name>
    <dbReference type="NCBI Taxonomy" id="1223802"/>
    <lineage>
        <taxon>Bacteria</taxon>
        <taxon>Pseudomonadati</taxon>
        <taxon>Pseudomonadota</taxon>
        <taxon>Betaproteobacteria</taxon>
        <taxon>Nitrosomonadales</taxon>
        <taxon>Sterolibacteriaceae</taxon>
        <taxon>Sulfuritalea</taxon>
    </lineage>
</organism>
<dbReference type="GO" id="GO:0003887">
    <property type="term" value="F:DNA-directed DNA polymerase activity"/>
    <property type="evidence" value="ECO:0007669"/>
    <property type="project" value="InterPro"/>
</dbReference>
<name>W0SFA2_9PROT</name>
<evidence type="ECO:0000313" key="2">
    <source>
        <dbReference type="EMBL" id="BAO29642.1"/>
    </source>
</evidence>
<dbReference type="InterPro" id="IPR004622">
    <property type="entry name" value="DNA_pol_HolB"/>
</dbReference>
<dbReference type="InterPro" id="IPR027417">
    <property type="entry name" value="P-loop_NTPase"/>
</dbReference>
<dbReference type="GO" id="GO:0006261">
    <property type="term" value="P:DNA-templated DNA replication"/>
    <property type="evidence" value="ECO:0007669"/>
    <property type="project" value="TreeGrafter"/>
</dbReference>